<dbReference type="InterPro" id="IPR001261">
    <property type="entry name" value="ArgE/DapE_CS"/>
</dbReference>
<dbReference type="InterPro" id="IPR002933">
    <property type="entry name" value="Peptidase_M20"/>
</dbReference>
<dbReference type="OrthoDB" id="3064516at2759"/>
<keyword evidence="5 10" id="KW-0479">Metal-binding</keyword>
<feature type="binding site" evidence="10">
    <location>
        <position position="175"/>
    </location>
    <ligand>
        <name>Zn(2+)</name>
        <dbReference type="ChEBI" id="CHEBI:29105"/>
        <label>1</label>
    </ligand>
</feature>
<evidence type="ECO:0000259" key="11">
    <source>
        <dbReference type="Pfam" id="PF07687"/>
    </source>
</evidence>
<feature type="binding site" evidence="10">
    <location>
        <position position="76"/>
    </location>
    <ligand>
        <name>Zn(2+)</name>
        <dbReference type="ChEBI" id="CHEBI:29105"/>
        <label>1</label>
    </ligand>
</feature>
<keyword evidence="7 10" id="KW-0862">Zinc</keyword>
<protein>
    <recommendedName>
        <fullName evidence="3">N-acyl-aliphatic-L-amino acid amidohydrolase</fullName>
        <ecNumber evidence="3">3.5.1.14</ecNumber>
    </recommendedName>
    <alternativeName>
        <fullName evidence="8">N-acyl-L-amino-acid amidohydrolase</fullName>
    </alternativeName>
</protein>
<dbReference type="SUPFAM" id="SSF53187">
    <property type="entry name" value="Zn-dependent exopeptidases"/>
    <property type="match status" value="1"/>
</dbReference>
<organism evidence="12 13">
    <name type="scientific">Dimargaris verticillata</name>
    <dbReference type="NCBI Taxonomy" id="2761393"/>
    <lineage>
        <taxon>Eukaryota</taxon>
        <taxon>Fungi</taxon>
        <taxon>Fungi incertae sedis</taxon>
        <taxon>Zoopagomycota</taxon>
        <taxon>Kickxellomycotina</taxon>
        <taxon>Dimargaritomycetes</taxon>
        <taxon>Dimargaritales</taxon>
        <taxon>Dimargaritaceae</taxon>
        <taxon>Dimargaris</taxon>
    </lineage>
</organism>
<dbReference type="GO" id="GO:0006520">
    <property type="term" value="P:amino acid metabolic process"/>
    <property type="evidence" value="ECO:0007669"/>
    <property type="project" value="InterPro"/>
</dbReference>
<dbReference type="InterPro" id="IPR010159">
    <property type="entry name" value="N-acyl_aa_amidohydrolase"/>
</dbReference>
<evidence type="ECO:0000313" key="13">
    <source>
        <dbReference type="Proteomes" id="UP001151582"/>
    </source>
</evidence>
<keyword evidence="13" id="KW-1185">Reference proteome</keyword>
<evidence type="ECO:0000256" key="10">
    <source>
        <dbReference type="PIRSR" id="PIRSR036696-2"/>
    </source>
</evidence>
<dbReference type="GO" id="GO:0046872">
    <property type="term" value="F:metal ion binding"/>
    <property type="evidence" value="ECO:0007669"/>
    <property type="project" value="UniProtKB-KW"/>
</dbReference>
<dbReference type="PROSITE" id="PS00758">
    <property type="entry name" value="ARGE_DAPE_CPG2_1"/>
    <property type="match status" value="1"/>
</dbReference>
<comment type="similarity">
    <text evidence="2">Belongs to the peptidase M20A family.</text>
</comment>
<dbReference type="Gene3D" id="3.30.70.360">
    <property type="match status" value="1"/>
</dbReference>
<evidence type="ECO:0000256" key="8">
    <source>
        <dbReference type="ARBA" id="ARBA00029656"/>
    </source>
</evidence>
<keyword evidence="6 12" id="KW-0378">Hydrolase</keyword>
<feature type="binding site" evidence="10">
    <location>
        <position position="377"/>
    </location>
    <ligand>
        <name>Zn(2+)</name>
        <dbReference type="ChEBI" id="CHEBI:29105"/>
        <label>2</label>
    </ligand>
</feature>
<evidence type="ECO:0000256" key="3">
    <source>
        <dbReference type="ARBA" id="ARBA00011913"/>
    </source>
</evidence>
<comment type="subcellular location">
    <subcellularLocation>
        <location evidence="1">Cytoplasm</location>
    </subcellularLocation>
</comment>
<dbReference type="Pfam" id="PF07687">
    <property type="entry name" value="M20_dimer"/>
    <property type="match status" value="1"/>
</dbReference>
<dbReference type="SUPFAM" id="SSF55031">
    <property type="entry name" value="Bacterial exopeptidase dimerisation domain"/>
    <property type="match status" value="1"/>
</dbReference>
<feature type="active site" evidence="9">
    <location>
        <position position="78"/>
    </location>
</feature>
<feature type="binding site" evidence="10">
    <location>
        <position position="113"/>
    </location>
    <ligand>
        <name>Zn(2+)</name>
        <dbReference type="ChEBI" id="CHEBI:29105"/>
        <label>1</label>
    </ligand>
</feature>
<evidence type="ECO:0000256" key="7">
    <source>
        <dbReference type="ARBA" id="ARBA00022833"/>
    </source>
</evidence>
<name>A0A9W8B8W4_9FUNG</name>
<comment type="caution">
    <text evidence="12">The sequence shown here is derived from an EMBL/GenBank/DDBJ whole genome shotgun (WGS) entry which is preliminary data.</text>
</comment>
<evidence type="ECO:0000256" key="6">
    <source>
        <dbReference type="ARBA" id="ARBA00022801"/>
    </source>
</evidence>
<dbReference type="PANTHER" id="PTHR45892">
    <property type="entry name" value="AMINOACYLASE-1"/>
    <property type="match status" value="1"/>
</dbReference>
<dbReference type="EMBL" id="JANBQB010000001">
    <property type="protein sequence ID" value="KAJ1985358.1"/>
    <property type="molecule type" value="Genomic_DNA"/>
</dbReference>
<evidence type="ECO:0000256" key="5">
    <source>
        <dbReference type="ARBA" id="ARBA00022723"/>
    </source>
</evidence>
<evidence type="ECO:0000256" key="4">
    <source>
        <dbReference type="ARBA" id="ARBA00022490"/>
    </source>
</evidence>
<reference evidence="12" key="1">
    <citation type="submission" date="2022-07" db="EMBL/GenBank/DDBJ databases">
        <title>Phylogenomic reconstructions and comparative analyses of Kickxellomycotina fungi.</title>
        <authorList>
            <person name="Reynolds N.K."/>
            <person name="Stajich J.E."/>
            <person name="Barry K."/>
            <person name="Grigoriev I.V."/>
            <person name="Crous P."/>
            <person name="Smith M.E."/>
        </authorList>
    </citation>
    <scope>NUCLEOTIDE SEQUENCE</scope>
    <source>
        <strain evidence="12">RSA 567</strain>
    </source>
</reference>
<dbReference type="Proteomes" id="UP001151582">
    <property type="component" value="Unassembled WGS sequence"/>
</dbReference>
<sequence>MASTLPTAVENFQRYLRIKTVQPQPDYLACTQFLKLHAEELGLPCTVIEVKPGKPVVIITWEGKDPSLSSIGLNSHTDVVPVYRDHWTHDPFAAEIVTDDQGEQRIYARGTQDMKIVGWGYLEAIRNLKAAGHRFLRTVHLLFVPDEEIGSEEGMKVFVHQPEFKALNIGFMLDEGVANPDDAYYVFYAEKSAWWTRLRAEGQTGHGSQFIPNTAVSKLMPMLNTLLEFRAKEAKRLLDGGVNEDDQTPIRPGDVTSLNLTMLNGGTQVNVVPESIEANVDIRVTPRADFEEFRQWLESLAQKHDVKLEFIQYMANRNVTSLKDNPWWDIIQEASKELGITLDTGIFPGATDARFVRPAGIPVLGISPLRNTPILLHDNDEYVTVKTFLEAIAFYEKVISGLANNKP</sequence>
<dbReference type="InterPro" id="IPR052083">
    <property type="entry name" value="Aminoacylase-1_M20A"/>
</dbReference>
<dbReference type="Gene3D" id="3.40.630.10">
    <property type="entry name" value="Zn peptidases"/>
    <property type="match status" value="1"/>
</dbReference>
<dbReference type="EC" id="3.5.1.14" evidence="3"/>
<dbReference type="AlphaFoldDB" id="A0A9W8B8W4"/>
<comment type="cofactor">
    <cofactor evidence="10">
        <name>Zn(2+)</name>
        <dbReference type="ChEBI" id="CHEBI:29105"/>
    </cofactor>
    <text evidence="10">Binds 2 Zn(2+) ions per subunit.</text>
</comment>
<proteinExistence type="inferred from homology"/>
<keyword evidence="4" id="KW-0963">Cytoplasm</keyword>
<dbReference type="PANTHER" id="PTHR45892:SF1">
    <property type="entry name" value="AMINOACYLASE-1"/>
    <property type="match status" value="1"/>
</dbReference>
<evidence type="ECO:0000256" key="9">
    <source>
        <dbReference type="PIRSR" id="PIRSR036696-1"/>
    </source>
</evidence>
<dbReference type="Pfam" id="PF01546">
    <property type="entry name" value="Peptidase_M20"/>
    <property type="match status" value="1"/>
</dbReference>
<accession>A0A9W8B8W4</accession>
<dbReference type="NCBIfam" id="TIGR01880">
    <property type="entry name" value="Ac-peptdase-euk"/>
    <property type="match status" value="1"/>
</dbReference>
<dbReference type="PIRSF" id="PIRSF036696">
    <property type="entry name" value="ACY-1"/>
    <property type="match status" value="1"/>
</dbReference>
<dbReference type="InterPro" id="IPR036264">
    <property type="entry name" value="Bact_exopeptidase_dim_dom"/>
</dbReference>
<dbReference type="GO" id="GO:0005737">
    <property type="term" value="C:cytoplasm"/>
    <property type="evidence" value="ECO:0007669"/>
    <property type="project" value="UniProtKB-SubCell"/>
</dbReference>
<feature type="active site" description="Proton acceptor" evidence="9">
    <location>
        <position position="147"/>
    </location>
</feature>
<feature type="domain" description="Peptidase M20 dimerisation" evidence="11">
    <location>
        <begin position="188"/>
        <end position="307"/>
    </location>
</feature>
<evidence type="ECO:0000313" key="12">
    <source>
        <dbReference type="EMBL" id="KAJ1985358.1"/>
    </source>
</evidence>
<evidence type="ECO:0000256" key="1">
    <source>
        <dbReference type="ARBA" id="ARBA00004496"/>
    </source>
</evidence>
<gene>
    <name evidence="12" type="primary">ACY1</name>
    <name evidence="12" type="ORF">H4R34_000012</name>
</gene>
<evidence type="ECO:0000256" key="2">
    <source>
        <dbReference type="ARBA" id="ARBA00006247"/>
    </source>
</evidence>
<dbReference type="InterPro" id="IPR011650">
    <property type="entry name" value="Peptidase_M20_dimer"/>
</dbReference>
<dbReference type="FunFam" id="3.40.630.10:FF:000019">
    <property type="entry name" value="Aminoacylase 1"/>
    <property type="match status" value="1"/>
</dbReference>
<feature type="binding site" evidence="10">
    <location>
        <position position="113"/>
    </location>
    <ligand>
        <name>Zn(2+)</name>
        <dbReference type="ChEBI" id="CHEBI:29105"/>
        <label>2</label>
    </ligand>
</feature>
<feature type="binding site" evidence="10">
    <location>
        <position position="148"/>
    </location>
    <ligand>
        <name>Zn(2+)</name>
        <dbReference type="ChEBI" id="CHEBI:29105"/>
        <label>2</label>
    </ligand>
</feature>
<dbReference type="GO" id="GO:0004046">
    <property type="term" value="F:aminoacylase activity"/>
    <property type="evidence" value="ECO:0007669"/>
    <property type="project" value="UniProtKB-EC"/>
</dbReference>
<dbReference type="Gene3D" id="1.10.150.900">
    <property type="match status" value="1"/>
</dbReference>